<dbReference type="AlphaFoldDB" id="Q3BKH3"/>
<evidence type="ECO:0000313" key="2">
    <source>
        <dbReference type="EMBL" id="CAM77957.1"/>
    </source>
</evidence>
<dbReference type="EMBL" id="AM085146">
    <property type="protein sequence ID" value="CAJ30053.1"/>
    <property type="molecule type" value="Genomic_DNA"/>
</dbReference>
<gene>
    <name evidence="1" type="ORF">mgI397</name>
    <name evidence="2" type="ORF">MGR_4025</name>
</gene>
<reference evidence="2" key="2">
    <citation type="journal article" date="2007" name="J. Bacteriol.">
        <title>Comparative genome analysis of four magnetotactic bacteria reveals a complex set of group-specific genes implicated in magnetosome biomineralization and function.</title>
        <authorList>
            <person name="Richter M."/>
            <person name="Kube M."/>
            <person name="Bazylinski D.A."/>
            <person name="Lombardot T."/>
            <person name="Gloeckner F.O."/>
            <person name="Reinhardt R."/>
            <person name="Schueler D."/>
        </authorList>
    </citation>
    <scope>NUCLEOTIDE SEQUENCE</scope>
    <source>
        <strain evidence="2">MSR-1</strain>
    </source>
</reference>
<proteinExistence type="predicted"/>
<evidence type="ECO:0000313" key="1">
    <source>
        <dbReference type="EMBL" id="CAJ30053.1"/>
    </source>
</evidence>
<sequence>MLDLFAHRTQHTFGRGEVEDNFVLLLLVAGVHDQVGRQFIGLDAIKLGQLSLSGVYAGQHVHALDAVNHPPHFGNVTGKLVAAKLDITLDEVAQLTALNVSDAIKCAAIDEETGGHEAISVQMLTHRLFHGRITVAIDLARQGRATDQRVDYHFRLIRRR</sequence>
<reference evidence="1" key="1">
    <citation type="journal article" date="2005" name="J. Bacteriol.">
        <title>A hypervariable 130-kilobase genomic region of Magnetospirillum gryphiswaldense comprises a magnetosome island which undergoes frequent rearrangements during stationary growth.</title>
        <authorList>
            <person name="Ullrich S."/>
            <person name="Kube M."/>
            <person name="Schuebbe S."/>
            <person name="Reinhardt R."/>
            <person name="Schueler D."/>
        </authorList>
    </citation>
    <scope>NUCLEOTIDE SEQUENCE</scope>
    <source>
        <strain evidence="1">MSR-1</strain>
    </source>
</reference>
<organism evidence="1">
    <name type="scientific">Magnetospirillum gryphiswaldense</name>
    <dbReference type="NCBI Taxonomy" id="55518"/>
    <lineage>
        <taxon>Bacteria</taxon>
        <taxon>Pseudomonadati</taxon>
        <taxon>Pseudomonadota</taxon>
        <taxon>Alphaproteobacteria</taxon>
        <taxon>Rhodospirillales</taxon>
        <taxon>Rhodospirillaceae</taxon>
        <taxon>Magnetospirillum</taxon>
    </lineage>
</organism>
<protein>
    <submittedName>
        <fullName evidence="1">Uncharacterized protein</fullName>
    </submittedName>
</protein>
<name>Q3BKH3_9PROT</name>
<dbReference type="EMBL" id="CU459003">
    <property type="protein sequence ID" value="CAM77957.1"/>
    <property type="molecule type" value="Genomic_DNA"/>
</dbReference>
<accession>Q3BKH3</accession>